<dbReference type="PROSITE" id="PS00839">
    <property type="entry name" value="SUMT_1"/>
    <property type="match status" value="1"/>
</dbReference>
<dbReference type="NCBIfam" id="TIGR01469">
    <property type="entry name" value="cobA_cysG_Cterm"/>
    <property type="match status" value="1"/>
</dbReference>
<dbReference type="FunFam" id="3.40.1010.10:FF:000001">
    <property type="entry name" value="Siroheme synthase"/>
    <property type="match status" value="1"/>
</dbReference>
<dbReference type="SUPFAM" id="SSF69618">
    <property type="entry name" value="HemD-like"/>
    <property type="match status" value="1"/>
</dbReference>
<dbReference type="NCBIfam" id="NF004790">
    <property type="entry name" value="PRK06136.1"/>
    <property type="match status" value="1"/>
</dbReference>
<feature type="domain" description="Tetrapyrrole biosynthesis uroporphyrinogen III synthase" evidence="8">
    <location>
        <begin position="269"/>
        <end position="499"/>
    </location>
</feature>
<protein>
    <recommendedName>
        <fullName evidence="1">uroporphyrinogen-III C-methyltransferase</fullName>
        <ecNumber evidence="1">2.1.1.107</ecNumber>
    </recommendedName>
</protein>
<gene>
    <name evidence="9" type="ORF">BBF96_07775</name>
</gene>
<keyword evidence="5" id="KW-0627">Porphyrin biosynthesis</keyword>
<dbReference type="FunFam" id="3.40.50.10090:FF:000001">
    <property type="entry name" value="Bifunctional uroporphyrinogen-III C-methyltransferase/uroporphyrinogen-III synthase"/>
    <property type="match status" value="1"/>
</dbReference>
<dbReference type="InterPro" id="IPR014776">
    <property type="entry name" value="4pyrrole_Mease_sub2"/>
</dbReference>
<dbReference type="EC" id="2.1.1.107" evidence="1"/>
<dbReference type="CDD" id="cd06578">
    <property type="entry name" value="HemD"/>
    <property type="match status" value="1"/>
</dbReference>
<dbReference type="InterPro" id="IPR035996">
    <property type="entry name" value="4pyrrol_Methylase_sf"/>
</dbReference>
<organism evidence="9 10">
    <name type="scientific">Anoxybacter fermentans</name>
    <dbReference type="NCBI Taxonomy" id="1323375"/>
    <lineage>
        <taxon>Bacteria</taxon>
        <taxon>Bacillati</taxon>
        <taxon>Bacillota</taxon>
        <taxon>Clostridia</taxon>
        <taxon>Halanaerobiales</taxon>
        <taxon>Anoxybacter</taxon>
    </lineage>
</organism>
<evidence type="ECO:0000256" key="5">
    <source>
        <dbReference type="ARBA" id="ARBA00023244"/>
    </source>
</evidence>
<dbReference type="CDD" id="cd11642">
    <property type="entry name" value="SUMT"/>
    <property type="match status" value="1"/>
</dbReference>
<evidence type="ECO:0000256" key="2">
    <source>
        <dbReference type="ARBA" id="ARBA00022603"/>
    </source>
</evidence>
<evidence type="ECO:0000256" key="3">
    <source>
        <dbReference type="ARBA" id="ARBA00022679"/>
    </source>
</evidence>
<evidence type="ECO:0000256" key="1">
    <source>
        <dbReference type="ARBA" id="ARBA00012162"/>
    </source>
</evidence>
<dbReference type="FunFam" id="3.30.950.10:FF:000001">
    <property type="entry name" value="Siroheme synthase"/>
    <property type="match status" value="1"/>
</dbReference>
<dbReference type="PANTHER" id="PTHR45790">
    <property type="entry name" value="SIROHEME SYNTHASE-RELATED"/>
    <property type="match status" value="1"/>
</dbReference>
<dbReference type="Gene3D" id="3.40.50.10090">
    <property type="match status" value="2"/>
</dbReference>
<evidence type="ECO:0000259" key="7">
    <source>
        <dbReference type="Pfam" id="PF00590"/>
    </source>
</evidence>
<dbReference type="InterPro" id="IPR000878">
    <property type="entry name" value="4pyrrol_Mease"/>
</dbReference>
<dbReference type="InterPro" id="IPR036108">
    <property type="entry name" value="4pyrrol_syn_uPrphyn_synt_sf"/>
</dbReference>
<dbReference type="Pfam" id="PF02602">
    <property type="entry name" value="HEM4"/>
    <property type="match status" value="1"/>
</dbReference>
<dbReference type="PROSITE" id="PS00840">
    <property type="entry name" value="SUMT_2"/>
    <property type="match status" value="1"/>
</dbReference>
<evidence type="ECO:0000256" key="4">
    <source>
        <dbReference type="ARBA" id="ARBA00022691"/>
    </source>
</evidence>
<dbReference type="GO" id="GO:0004852">
    <property type="term" value="F:uroporphyrinogen-III synthase activity"/>
    <property type="evidence" value="ECO:0007669"/>
    <property type="project" value="InterPro"/>
</dbReference>
<dbReference type="Gene3D" id="3.30.950.10">
    <property type="entry name" value="Methyltransferase, Cobalt-precorrin-4 Transmethylase, Domain 2"/>
    <property type="match status" value="1"/>
</dbReference>
<dbReference type="SUPFAM" id="SSF53790">
    <property type="entry name" value="Tetrapyrrole methylase"/>
    <property type="match status" value="1"/>
</dbReference>
<dbReference type="EMBL" id="CP016379">
    <property type="protein sequence ID" value="AZR73292.1"/>
    <property type="molecule type" value="Genomic_DNA"/>
</dbReference>
<dbReference type="Pfam" id="PF00590">
    <property type="entry name" value="TP_methylase"/>
    <property type="match status" value="1"/>
</dbReference>
<dbReference type="InterPro" id="IPR006366">
    <property type="entry name" value="CobA/CysG_C"/>
</dbReference>
<dbReference type="KEGG" id="aft:BBF96_07775"/>
<dbReference type="PANTHER" id="PTHR45790:SF3">
    <property type="entry name" value="S-ADENOSYL-L-METHIONINE-DEPENDENT UROPORPHYRINOGEN III METHYLTRANSFERASE, CHLOROPLASTIC"/>
    <property type="match status" value="1"/>
</dbReference>
<accession>A0A3S9SYP7</accession>
<comment type="similarity">
    <text evidence="6">Belongs to the precorrin methyltransferase family.</text>
</comment>
<evidence type="ECO:0000259" key="8">
    <source>
        <dbReference type="Pfam" id="PF02602"/>
    </source>
</evidence>
<dbReference type="OrthoDB" id="9815856at2"/>
<dbReference type="Gene3D" id="3.40.1010.10">
    <property type="entry name" value="Cobalt-precorrin-4 Transmethylase, Domain 1"/>
    <property type="match status" value="1"/>
</dbReference>
<reference evidence="9 10" key="1">
    <citation type="submission" date="2016-07" db="EMBL/GenBank/DDBJ databases">
        <title>Genome and transcriptome analysis of iron-reducing fermentative bacteria Anoxybacter fermentans.</title>
        <authorList>
            <person name="Zeng X."/>
            <person name="Shao Z."/>
        </authorList>
    </citation>
    <scope>NUCLEOTIDE SEQUENCE [LARGE SCALE GENOMIC DNA]</scope>
    <source>
        <strain evidence="9 10">DY22613</strain>
    </source>
</reference>
<dbReference type="InterPro" id="IPR003754">
    <property type="entry name" value="4pyrrol_synth_uPrphyn_synth"/>
</dbReference>
<dbReference type="InterPro" id="IPR003043">
    <property type="entry name" value="Uropor_MeTrfase_CS"/>
</dbReference>
<keyword evidence="10" id="KW-1185">Reference proteome</keyword>
<dbReference type="GO" id="GO:0032259">
    <property type="term" value="P:methylation"/>
    <property type="evidence" value="ECO:0007669"/>
    <property type="project" value="UniProtKB-KW"/>
</dbReference>
<dbReference type="InterPro" id="IPR050161">
    <property type="entry name" value="Siro_Cobalamin_biosynth"/>
</dbReference>
<sequence>MKKKGKVYLVGAGPGDPGLITVKGLNCIREADMIVYDRLVNPLLLREVKDGAELKYVGKSVNHHTLSQNEINRLLVNEALKGKIVTRLKCGDPFIFGRGGEEAEELAKAGIDFEVVPGITSAIAVPAYGGIPLTHREINSTVTFITGHEDPLKEETAVDWEHLAKEKGTLVFLMGVGNLPKIVKQLLKYGHSPETPVALIQWGTRPEQRTVTGKLTNIVEKVREARITPPAIIVVGEVVRLRENLNWFETKPLFKKRILITRARHQAGELSCLLQNLGAKVIECPTIKITPPKDWKPLDERIKRLSEYQWVIFTSVNGVEYFMHRLFANGLDVRALGNVRIATIGSATAKKLKDYGLIADFIPDKFIAEELASGLAEITDLKGAKILIPRAASARVLLVEKLKEAGAKVDEVATYQTVLGDGLKELPMLFKKGKIQVVTFTSSSTVRNLAEFLYPQSFGQMLKNVIVACIGPITANTVKELGGHVDLIAMEHTITGLVESLVRYFA</sequence>
<dbReference type="AlphaFoldDB" id="A0A3S9SYP7"/>
<evidence type="ECO:0000256" key="6">
    <source>
        <dbReference type="RuleBase" id="RU003960"/>
    </source>
</evidence>
<feature type="domain" description="Tetrapyrrole methylase" evidence="7">
    <location>
        <begin position="6"/>
        <end position="218"/>
    </location>
</feature>
<dbReference type="InterPro" id="IPR014777">
    <property type="entry name" value="4pyrrole_Mease_sub1"/>
</dbReference>
<dbReference type="Proteomes" id="UP000267250">
    <property type="component" value="Chromosome"/>
</dbReference>
<dbReference type="GO" id="GO:0019354">
    <property type="term" value="P:siroheme biosynthetic process"/>
    <property type="evidence" value="ECO:0007669"/>
    <property type="project" value="InterPro"/>
</dbReference>
<proteinExistence type="inferred from homology"/>
<keyword evidence="4" id="KW-0949">S-adenosyl-L-methionine</keyword>
<name>A0A3S9SYP7_9FIRM</name>
<evidence type="ECO:0000313" key="10">
    <source>
        <dbReference type="Proteomes" id="UP000267250"/>
    </source>
</evidence>
<dbReference type="GO" id="GO:0004851">
    <property type="term" value="F:uroporphyrin-III C-methyltransferase activity"/>
    <property type="evidence" value="ECO:0007669"/>
    <property type="project" value="UniProtKB-EC"/>
</dbReference>
<keyword evidence="2 6" id="KW-0489">Methyltransferase</keyword>
<dbReference type="RefSeq" id="WP_127016620.1">
    <property type="nucleotide sequence ID" value="NZ_CP016379.1"/>
</dbReference>
<keyword evidence="3 6" id="KW-0808">Transferase</keyword>
<evidence type="ECO:0000313" key="9">
    <source>
        <dbReference type="EMBL" id="AZR73292.1"/>
    </source>
</evidence>